<evidence type="ECO:0000313" key="1">
    <source>
        <dbReference type="EMBL" id="MBD9360560.1"/>
    </source>
</evidence>
<keyword evidence="2" id="KW-1185">Reference proteome</keyword>
<dbReference type="Proteomes" id="UP000641152">
    <property type="component" value="Unassembled WGS sequence"/>
</dbReference>
<sequence length="83" mass="9498">MDLPLSNPPQTTLQKLAWLAFCRSAPVPWRGQWDGDEIDEKWACPRLRPDAVSAGRQAWSLFQSGLAQLPLRQRILLLKCRID</sequence>
<protein>
    <submittedName>
        <fullName evidence="1">Uncharacterized protein</fullName>
    </submittedName>
</protein>
<dbReference type="EMBL" id="JACXST010000001">
    <property type="protein sequence ID" value="MBD9360560.1"/>
    <property type="molecule type" value="Genomic_DNA"/>
</dbReference>
<proteinExistence type="predicted"/>
<dbReference type="RefSeq" id="WP_192393291.1">
    <property type="nucleotide sequence ID" value="NZ_CAJHIU010000001.1"/>
</dbReference>
<accession>A0ABR9DBS1</accession>
<comment type="caution">
    <text evidence="1">The sequence shown here is derived from an EMBL/GenBank/DDBJ whole genome shotgun (WGS) entry which is preliminary data.</text>
</comment>
<organism evidence="1 2">
    <name type="scientific">Methylomonas fluvii</name>
    <dbReference type="NCBI Taxonomy" id="1854564"/>
    <lineage>
        <taxon>Bacteria</taxon>
        <taxon>Pseudomonadati</taxon>
        <taxon>Pseudomonadota</taxon>
        <taxon>Gammaproteobacteria</taxon>
        <taxon>Methylococcales</taxon>
        <taxon>Methylococcaceae</taxon>
        <taxon>Methylomonas</taxon>
    </lineage>
</organism>
<gene>
    <name evidence="1" type="ORF">EBB_08425</name>
</gene>
<name>A0ABR9DBS1_9GAMM</name>
<evidence type="ECO:0000313" key="2">
    <source>
        <dbReference type="Proteomes" id="UP000641152"/>
    </source>
</evidence>
<reference evidence="1 2" key="1">
    <citation type="submission" date="2020-09" db="EMBL/GenBank/DDBJ databases">
        <title>Methylomonas albis sp. nov. and Methylomonas fluvii sp. nov.: Two cold-adapted methanotrophs from the River Elbe and an amended description of Methylovulum psychrotolerans strain Eb1.</title>
        <authorList>
            <person name="Bussmann I.K."/>
            <person name="Klings K.-W."/>
            <person name="Warnstedt J."/>
            <person name="Hoppert M."/>
            <person name="Saborowski A."/>
            <person name="Horn F."/>
            <person name="Liebner S."/>
        </authorList>
    </citation>
    <scope>NUCLEOTIDE SEQUENCE [LARGE SCALE GENOMIC DNA]</scope>
    <source>
        <strain evidence="1 2">EbB</strain>
    </source>
</reference>